<protein>
    <submittedName>
        <fullName evidence="1">Uncharacterized protein</fullName>
    </submittedName>
</protein>
<name>A0A2A2M3G0_9BILA</name>
<accession>A0A2A2M3G0</accession>
<gene>
    <name evidence="1" type="ORF">WR25_09910</name>
</gene>
<proteinExistence type="predicted"/>
<evidence type="ECO:0000313" key="2">
    <source>
        <dbReference type="Proteomes" id="UP000218231"/>
    </source>
</evidence>
<keyword evidence="2" id="KW-1185">Reference proteome</keyword>
<comment type="caution">
    <text evidence="1">The sequence shown here is derived from an EMBL/GenBank/DDBJ whole genome shotgun (WGS) entry which is preliminary data.</text>
</comment>
<sequence>MIRCAPMHSWVASRCHAPPTSASTAKRVEAAARRQVERQRRCGDAVGRRPIGVAVPVENLGGCEGGAAGCRGAGDGARREVGRKAAADRIAEALEHGDVMIGQATAAIGRQVEVHVGAARDRFIEEADQARGRLHLRILVGMVEPAGADRGVGFRRPPQGRAAYAAVAFRLDIGVVGHGRPAGVAGDAVFVADPADVRAQRIEGAGHRLMLMDQCDDRGPVIVFGRVDRAGFARAAIIAVAAVGAVEPEFEEFAVAGAEFDHLLAVIVDIFGAAVAGVVPIPGREVQAERQAVAARRLLHFADDIALAVLVGAVADAMLGQHRRPQAEAVMMLGGEDDAGHASGLRRGDDLVG</sequence>
<evidence type="ECO:0000313" key="1">
    <source>
        <dbReference type="EMBL" id="PAV92943.1"/>
    </source>
</evidence>
<dbReference type="Proteomes" id="UP000218231">
    <property type="component" value="Unassembled WGS sequence"/>
</dbReference>
<organism evidence="1 2">
    <name type="scientific">Diploscapter pachys</name>
    <dbReference type="NCBI Taxonomy" id="2018661"/>
    <lineage>
        <taxon>Eukaryota</taxon>
        <taxon>Metazoa</taxon>
        <taxon>Ecdysozoa</taxon>
        <taxon>Nematoda</taxon>
        <taxon>Chromadorea</taxon>
        <taxon>Rhabditida</taxon>
        <taxon>Rhabditina</taxon>
        <taxon>Rhabditomorpha</taxon>
        <taxon>Rhabditoidea</taxon>
        <taxon>Rhabditidae</taxon>
        <taxon>Diploscapter</taxon>
    </lineage>
</organism>
<dbReference type="AlphaFoldDB" id="A0A2A2M3G0"/>
<dbReference type="EMBL" id="LIAE01005878">
    <property type="protein sequence ID" value="PAV92943.1"/>
    <property type="molecule type" value="Genomic_DNA"/>
</dbReference>
<reference evidence="1 2" key="1">
    <citation type="journal article" date="2017" name="Curr. Biol.">
        <title>Genome architecture and evolution of a unichromosomal asexual nematode.</title>
        <authorList>
            <person name="Fradin H."/>
            <person name="Zegar C."/>
            <person name="Gutwein M."/>
            <person name="Lucas J."/>
            <person name="Kovtun M."/>
            <person name="Corcoran D."/>
            <person name="Baugh L.R."/>
            <person name="Kiontke K."/>
            <person name="Gunsalus K."/>
            <person name="Fitch D.H."/>
            <person name="Piano F."/>
        </authorList>
    </citation>
    <scope>NUCLEOTIDE SEQUENCE [LARGE SCALE GENOMIC DNA]</scope>
    <source>
        <strain evidence="1">PF1309</strain>
    </source>
</reference>